<proteinExistence type="predicted"/>
<dbReference type="Proteomes" id="UP000326924">
    <property type="component" value="Unassembled WGS sequence"/>
</dbReference>
<protein>
    <submittedName>
        <fullName evidence="2">Uncharacterized protein</fullName>
    </submittedName>
</protein>
<dbReference type="AlphaFoldDB" id="A0A5J5EI73"/>
<sequence length="267" mass="30113">MEPSPPQNEPQNTTLPTAEQIALLLQGLQAPAQQPPTLHDTVLSGLAQAVTALTAHLAEPGLTSGANPGPGAPSTTAGEDPRIQSVRLRFRAVDPVLLVEILENRFKVENLLKLNASFIDTPERRQENIYLGSIEVPTSRREVKLEEYHNLSWLMEPFEMYCQVLVEFAHEHIKVVLAAALGDYRCRLYELNRRCSWKSICYFDFSFHRKRILTGVSLPAVWREIEPEFLPLLQARQPNPRKRLAMDEGEGSLARRITGPGTQRTRM</sequence>
<gene>
    <name evidence="2" type="ORF">FN846DRAFT_894596</name>
</gene>
<organism evidence="2 3">
    <name type="scientific">Sphaerosporella brunnea</name>
    <dbReference type="NCBI Taxonomy" id="1250544"/>
    <lineage>
        <taxon>Eukaryota</taxon>
        <taxon>Fungi</taxon>
        <taxon>Dikarya</taxon>
        <taxon>Ascomycota</taxon>
        <taxon>Pezizomycotina</taxon>
        <taxon>Pezizomycetes</taxon>
        <taxon>Pezizales</taxon>
        <taxon>Pyronemataceae</taxon>
        <taxon>Sphaerosporella</taxon>
    </lineage>
</organism>
<feature type="region of interest" description="Disordered" evidence="1">
    <location>
        <begin position="243"/>
        <end position="267"/>
    </location>
</feature>
<reference evidence="2 3" key="1">
    <citation type="submission" date="2019-09" db="EMBL/GenBank/DDBJ databases">
        <title>Draft genome of the ectomycorrhizal ascomycete Sphaerosporella brunnea.</title>
        <authorList>
            <consortium name="DOE Joint Genome Institute"/>
            <person name="Benucci G.M."/>
            <person name="Marozzi G."/>
            <person name="Antonielli L."/>
            <person name="Sanchez S."/>
            <person name="Marco P."/>
            <person name="Wang X."/>
            <person name="Falini L.B."/>
            <person name="Barry K."/>
            <person name="Haridas S."/>
            <person name="Lipzen A."/>
            <person name="Labutti K."/>
            <person name="Grigoriev I.V."/>
            <person name="Murat C."/>
            <person name="Martin F."/>
            <person name="Albertini E."/>
            <person name="Donnini D."/>
            <person name="Bonito G."/>
        </authorList>
    </citation>
    <scope>NUCLEOTIDE SEQUENCE [LARGE SCALE GENOMIC DNA]</scope>
    <source>
        <strain evidence="2 3">Sb_GMNB300</strain>
    </source>
</reference>
<evidence type="ECO:0000313" key="2">
    <source>
        <dbReference type="EMBL" id="KAA8894954.1"/>
    </source>
</evidence>
<dbReference type="EMBL" id="VXIS01000297">
    <property type="protein sequence ID" value="KAA8894954.1"/>
    <property type="molecule type" value="Genomic_DNA"/>
</dbReference>
<feature type="region of interest" description="Disordered" evidence="1">
    <location>
        <begin position="60"/>
        <end position="80"/>
    </location>
</feature>
<evidence type="ECO:0000313" key="3">
    <source>
        <dbReference type="Proteomes" id="UP000326924"/>
    </source>
</evidence>
<evidence type="ECO:0000256" key="1">
    <source>
        <dbReference type="SAM" id="MobiDB-lite"/>
    </source>
</evidence>
<name>A0A5J5EI73_9PEZI</name>
<comment type="caution">
    <text evidence="2">The sequence shown here is derived from an EMBL/GenBank/DDBJ whole genome shotgun (WGS) entry which is preliminary data.</text>
</comment>
<accession>A0A5J5EI73</accession>
<keyword evidence="3" id="KW-1185">Reference proteome</keyword>
<dbReference type="InParanoid" id="A0A5J5EI73"/>